<dbReference type="EMBL" id="BART01028815">
    <property type="protein sequence ID" value="GAG93612.1"/>
    <property type="molecule type" value="Genomic_DNA"/>
</dbReference>
<name>X1CKS0_9ZZZZ</name>
<dbReference type="InterPro" id="IPR042302">
    <property type="entry name" value="E1_FCCH_sf"/>
</dbReference>
<feature type="domain" description="Ubiquitin-activating enzyme E1 FCCH" evidence="1">
    <location>
        <begin position="44"/>
        <end position="99"/>
    </location>
</feature>
<evidence type="ECO:0000259" key="1">
    <source>
        <dbReference type="Pfam" id="PF16190"/>
    </source>
</evidence>
<dbReference type="Gene3D" id="2.40.30.180">
    <property type="entry name" value="Ubiquitin-activating enzyme E1, FCCH domain"/>
    <property type="match status" value="1"/>
</dbReference>
<gene>
    <name evidence="2" type="ORF">S01H4_50708</name>
</gene>
<accession>X1CKS0</accession>
<evidence type="ECO:0000313" key="2">
    <source>
        <dbReference type="EMBL" id="GAG93612.1"/>
    </source>
</evidence>
<feature type="non-terminal residue" evidence="2">
    <location>
        <position position="100"/>
    </location>
</feature>
<dbReference type="Pfam" id="PF16190">
    <property type="entry name" value="E1_FCCH"/>
    <property type="match status" value="1"/>
</dbReference>
<protein>
    <recommendedName>
        <fullName evidence="1">Ubiquitin-activating enzyme E1 FCCH domain-containing protein</fullName>
    </recommendedName>
</protein>
<proteinExistence type="predicted"/>
<dbReference type="AlphaFoldDB" id="X1CKS0"/>
<organism evidence="2">
    <name type="scientific">marine sediment metagenome</name>
    <dbReference type="NCBI Taxonomy" id="412755"/>
    <lineage>
        <taxon>unclassified sequences</taxon>
        <taxon>metagenomes</taxon>
        <taxon>ecological metagenomes</taxon>
    </lineage>
</organism>
<comment type="caution">
    <text evidence="2">The sequence shown here is derived from an EMBL/GenBank/DDBJ whole genome shotgun (WGS) entry which is preliminary data.</text>
</comment>
<sequence length="100" mass="10813">MILKSELVDVVNSTLNRNYCAGTEKKTCAKIITTASKEDPCKITSTAHGYSTGNKIWIQDVVGMTEINDRHFIVTYVDVDSFTIGENASGYPTEGSGGTC</sequence>
<reference evidence="2" key="1">
    <citation type="journal article" date="2014" name="Front. Microbiol.">
        <title>High frequency of phylogenetically diverse reductive dehalogenase-homologous genes in deep subseafloor sedimentary metagenomes.</title>
        <authorList>
            <person name="Kawai M."/>
            <person name="Futagami T."/>
            <person name="Toyoda A."/>
            <person name="Takaki Y."/>
            <person name="Nishi S."/>
            <person name="Hori S."/>
            <person name="Arai W."/>
            <person name="Tsubouchi T."/>
            <person name="Morono Y."/>
            <person name="Uchiyama I."/>
            <person name="Ito T."/>
            <person name="Fujiyama A."/>
            <person name="Inagaki F."/>
            <person name="Takami H."/>
        </authorList>
    </citation>
    <scope>NUCLEOTIDE SEQUENCE</scope>
    <source>
        <strain evidence="2">Expedition CK06-06</strain>
    </source>
</reference>
<dbReference type="InterPro" id="IPR032418">
    <property type="entry name" value="E1_FCCH"/>
</dbReference>